<name>G2XYV5_BOTF4</name>
<dbReference type="Proteomes" id="UP000008177">
    <property type="component" value="Unplaced contigs"/>
</dbReference>
<proteinExistence type="predicted"/>
<sequence>MVSNCPGTYPANASQHHPQVDIKCCIWRCKAPKMHRRYETTFIYQQEDSALCMFLVLFQPQGFDGDDSDDSDESDGVII</sequence>
<organism evidence="1 2">
    <name type="scientific">Botryotinia fuckeliana (strain T4)</name>
    <name type="common">Noble rot fungus</name>
    <name type="synonym">Botrytis cinerea</name>
    <dbReference type="NCBI Taxonomy" id="999810"/>
    <lineage>
        <taxon>Eukaryota</taxon>
        <taxon>Fungi</taxon>
        <taxon>Dikarya</taxon>
        <taxon>Ascomycota</taxon>
        <taxon>Pezizomycotina</taxon>
        <taxon>Leotiomycetes</taxon>
        <taxon>Helotiales</taxon>
        <taxon>Sclerotiniaceae</taxon>
        <taxon>Botrytis</taxon>
    </lineage>
</organism>
<dbReference type="EMBL" id="FQ790278">
    <property type="protein sequence ID" value="CCD45642.1"/>
    <property type="molecule type" value="Genomic_DNA"/>
</dbReference>
<reference evidence="2" key="1">
    <citation type="journal article" date="2011" name="PLoS Genet.">
        <title>Genomic analysis of the necrotrophic fungal pathogens Sclerotinia sclerotiorum and Botrytis cinerea.</title>
        <authorList>
            <person name="Amselem J."/>
            <person name="Cuomo C.A."/>
            <person name="van Kan J.A."/>
            <person name="Viaud M."/>
            <person name="Benito E.P."/>
            <person name="Couloux A."/>
            <person name="Coutinho P.M."/>
            <person name="de Vries R.P."/>
            <person name="Dyer P.S."/>
            <person name="Fillinger S."/>
            <person name="Fournier E."/>
            <person name="Gout L."/>
            <person name="Hahn M."/>
            <person name="Kohn L."/>
            <person name="Lapalu N."/>
            <person name="Plummer K.M."/>
            <person name="Pradier J.M."/>
            <person name="Quevillon E."/>
            <person name="Sharon A."/>
            <person name="Simon A."/>
            <person name="ten Have A."/>
            <person name="Tudzynski B."/>
            <person name="Tudzynski P."/>
            <person name="Wincker P."/>
            <person name="Andrew M."/>
            <person name="Anthouard V."/>
            <person name="Beever R.E."/>
            <person name="Beffa R."/>
            <person name="Benoit I."/>
            <person name="Bouzid O."/>
            <person name="Brault B."/>
            <person name="Chen Z."/>
            <person name="Choquer M."/>
            <person name="Collemare J."/>
            <person name="Cotton P."/>
            <person name="Danchin E.G."/>
            <person name="Da Silva C."/>
            <person name="Gautier A."/>
            <person name="Giraud C."/>
            <person name="Giraud T."/>
            <person name="Gonzalez C."/>
            <person name="Grossetete S."/>
            <person name="Guldener U."/>
            <person name="Henrissat B."/>
            <person name="Howlett B.J."/>
            <person name="Kodira C."/>
            <person name="Kretschmer M."/>
            <person name="Lappartient A."/>
            <person name="Leroch M."/>
            <person name="Levis C."/>
            <person name="Mauceli E."/>
            <person name="Neuveglise C."/>
            <person name="Oeser B."/>
            <person name="Pearson M."/>
            <person name="Poulain J."/>
            <person name="Poussereau N."/>
            <person name="Quesneville H."/>
            <person name="Rascle C."/>
            <person name="Schumacher J."/>
            <person name="Segurens B."/>
            <person name="Sexton A."/>
            <person name="Silva E."/>
            <person name="Sirven C."/>
            <person name="Soanes D.M."/>
            <person name="Talbot N.J."/>
            <person name="Templeton M."/>
            <person name="Yandava C."/>
            <person name="Yarden O."/>
            <person name="Zeng Q."/>
            <person name="Rollins J.A."/>
            <person name="Lebrun M.H."/>
            <person name="Dickman M."/>
        </authorList>
    </citation>
    <scope>NUCLEOTIDE SEQUENCE [LARGE SCALE GENOMIC DNA]</scope>
    <source>
        <strain evidence="2">T4</strain>
    </source>
</reference>
<dbReference type="AlphaFoldDB" id="G2XYV5"/>
<dbReference type="InParanoid" id="G2XYV5"/>
<evidence type="ECO:0000313" key="1">
    <source>
        <dbReference type="EMBL" id="CCD45642.1"/>
    </source>
</evidence>
<dbReference type="HOGENOM" id="CLU_2605750_0_0_1"/>
<accession>G2XYV5</accession>
<gene>
    <name evidence="1" type="ORF">BofuT4_uP046600.1</name>
</gene>
<protein>
    <submittedName>
        <fullName evidence="1">Uncharacterized protein</fullName>
    </submittedName>
</protein>
<evidence type="ECO:0000313" key="2">
    <source>
        <dbReference type="Proteomes" id="UP000008177"/>
    </source>
</evidence>